<dbReference type="NCBIfam" id="TIGR03439">
    <property type="entry name" value="methyl_EasF"/>
    <property type="match status" value="1"/>
</dbReference>
<accession>A0ABR4A1U5</accession>
<organism evidence="6 7">
    <name type="scientific">Stereocaulon virgatum</name>
    <dbReference type="NCBI Taxonomy" id="373712"/>
    <lineage>
        <taxon>Eukaryota</taxon>
        <taxon>Fungi</taxon>
        <taxon>Dikarya</taxon>
        <taxon>Ascomycota</taxon>
        <taxon>Pezizomycotina</taxon>
        <taxon>Lecanoromycetes</taxon>
        <taxon>OSLEUM clade</taxon>
        <taxon>Lecanoromycetidae</taxon>
        <taxon>Lecanorales</taxon>
        <taxon>Lecanorineae</taxon>
        <taxon>Stereocaulaceae</taxon>
        <taxon>Stereocaulon</taxon>
    </lineage>
</organism>
<dbReference type="EMBL" id="JBEFKJ010000023">
    <property type="protein sequence ID" value="KAL2039922.1"/>
    <property type="molecule type" value="Genomic_DNA"/>
</dbReference>
<dbReference type="InterPro" id="IPR017805">
    <property type="entry name" value="SAM_MeTrfase_EasF-type_put"/>
</dbReference>
<dbReference type="Proteomes" id="UP001590950">
    <property type="component" value="Unassembled WGS sequence"/>
</dbReference>
<evidence type="ECO:0000259" key="4">
    <source>
        <dbReference type="Pfam" id="PF03781"/>
    </source>
</evidence>
<evidence type="ECO:0000313" key="7">
    <source>
        <dbReference type="Proteomes" id="UP001590950"/>
    </source>
</evidence>
<gene>
    <name evidence="6" type="ORF">N7G274_007325</name>
</gene>
<dbReference type="InterPro" id="IPR019257">
    <property type="entry name" value="MeTrfase_dom"/>
</dbReference>
<keyword evidence="2" id="KW-0808">Transferase</keyword>
<proteinExistence type="predicted"/>
<protein>
    <submittedName>
        <fullName evidence="6">Uncharacterized protein</fullName>
    </submittedName>
</protein>
<dbReference type="InterPro" id="IPR029063">
    <property type="entry name" value="SAM-dependent_MTases_sf"/>
</dbReference>
<dbReference type="Pfam" id="PF10017">
    <property type="entry name" value="Methyltransf_33"/>
    <property type="match status" value="1"/>
</dbReference>
<keyword evidence="1" id="KW-0489">Methyltransferase</keyword>
<evidence type="ECO:0000259" key="5">
    <source>
        <dbReference type="Pfam" id="PF10017"/>
    </source>
</evidence>
<dbReference type="InterPro" id="IPR051128">
    <property type="entry name" value="EgtD_Methyltrsf_superfamily"/>
</dbReference>
<keyword evidence="7" id="KW-1185">Reference proteome</keyword>
<dbReference type="InterPro" id="IPR016187">
    <property type="entry name" value="CTDL_fold"/>
</dbReference>
<dbReference type="InterPro" id="IPR005532">
    <property type="entry name" value="SUMF_dom"/>
</dbReference>
<comment type="caution">
    <text evidence="6">The sequence shown here is derived from an EMBL/GenBank/DDBJ whole genome shotgun (WGS) entry which is preliminary data.</text>
</comment>
<dbReference type="Gene3D" id="3.90.1580.10">
    <property type="entry name" value="paralog of FGE (formylglycine-generating enzyme)"/>
    <property type="match status" value="1"/>
</dbReference>
<feature type="domain" description="Sulfatase-modifying factor enzyme-like" evidence="4">
    <location>
        <begin position="525"/>
        <end position="674"/>
    </location>
</feature>
<evidence type="ECO:0000256" key="1">
    <source>
        <dbReference type="ARBA" id="ARBA00022603"/>
    </source>
</evidence>
<evidence type="ECO:0000256" key="3">
    <source>
        <dbReference type="SAM" id="MobiDB-lite"/>
    </source>
</evidence>
<evidence type="ECO:0000313" key="6">
    <source>
        <dbReference type="EMBL" id="KAL2039922.1"/>
    </source>
</evidence>
<feature type="region of interest" description="Disordered" evidence="3">
    <location>
        <begin position="705"/>
        <end position="727"/>
    </location>
</feature>
<dbReference type="Gene3D" id="3.40.50.150">
    <property type="entry name" value="Vaccinia Virus protein VP39"/>
    <property type="match status" value="1"/>
</dbReference>
<dbReference type="PANTHER" id="PTHR43397">
    <property type="entry name" value="ERGOTHIONEINE BIOSYNTHESIS PROTEIN 1"/>
    <property type="match status" value="1"/>
</dbReference>
<reference evidence="6 7" key="1">
    <citation type="submission" date="2024-09" db="EMBL/GenBank/DDBJ databases">
        <title>Rethinking Asexuality: The Enigmatic Case of Functional Sexual Genes in Lepraria (Stereocaulaceae).</title>
        <authorList>
            <person name="Doellman M."/>
            <person name="Sun Y."/>
            <person name="Barcenas-Pena A."/>
            <person name="Lumbsch H.T."/>
            <person name="Grewe F."/>
        </authorList>
    </citation>
    <scope>NUCLEOTIDE SEQUENCE [LARGE SCALE GENOMIC DNA]</scope>
    <source>
        <strain evidence="6 7">Mercado 3170</strain>
    </source>
</reference>
<evidence type="ECO:0000256" key="2">
    <source>
        <dbReference type="ARBA" id="ARBA00022679"/>
    </source>
</evidence>
<feature type="domain" description="Histidine-specific methyltransferase SAM-dependent" evidence="5">
    <location>
        <begin position="27"/>
        <end position="329"/>
    </location>
</feature>
<sequence length="844" mass="96015">MALQNGGDDVSIIDIRRGELDFDLVDEIRQKLNPGNGQERRLPTLLLYDEQGLKLFEDITYLDEYYLTNAEIEVLDSHADTIAQRIRAGSLVVELGSGNLRKVNILLQAFERAGKDIDYYALDLSRPELERTLAQIGGVYQHVHCHGLFGTYNDGLAWLKKPVNLEKPKCILWMGSSIGNLTRPEAADFLKGFSQVLDSQDRMLIGIDACQDKEKVHRAYNDREGKTYEFDLNGLTHANRLLGKKVFSKSDWKVIGEYDEDAGRHQAFYVPVRDVMVDGIHIQAGERIRFEESYKYSLLQSGELWQHAGLMEQARFGNRLNEYHLHLVSKSTLTIPLKADEYAAQPVPGLHEFELLWAAWDLVTRQMIPEQELLSKPIKLRNCCLFYLGHIPAFFDIHLTRATGDAPTEPSFYHKMFERGIDPDVDNPEKCHAHSEIPAEWPPIDEILGYQEHVRVRARLLYQKGLAETDRGIGRAMWIGFEHEVMHLETLLYMLLQSDKTRPPGEVLDFEVLAKQAREVAVPNEWIKVPASTISVGMDDPENDEGPDRYFGWDNEKPLRSVNVPAFEAQARPLTNEDYARFLDHTNQDKVPASWISSDSNGYHSQDPSVNANGVYLNGESPPLTDAYLNGKFVRTVYGPVPLKYALDWPIFASYDELARCAEWMNGRIPTVDEVRSIYNYVDINKNRHADSILTRRVSAVNGHLSNDGIEISPPSHPSHKGASGAEQSLDPYQLFTDLEGCNVGFKHFHPTPVTQNGNRLSGRGDMGGVWEWTSSALERYEGFEPMKLYPVYTDEFFDGKHNVVLGGSWATHPRVAGRKTFVNWYQRNYPYAWCGARLVRDIK</sequence>
<dbReference type="InterPro" id="IPR042095">
    <property type="entry name" value="SUMF_sf"/>
</dbReference>
<dbReference type="SUPFAM" id="SSF56436">
    <property type="entry name" value="C-type lectin-like"/>
    <property type="match status" value="1"/>
</dbReference>
<feature type="domain" description="Sulfatase-modifying factor enzyme-like" evidence="4">
    <location>
        <begin position="742"/>
        <end position="841"/>
    </location>
</feature>
<dbReference type="PANTHER" id="PTHR43397:SF1">
    <property type="entry name" value="ERGOTHIONEINE BIOSYNTHESIS PROTEIN 1"/>
    <property type="match status" value="1"/>
</dbReference>
<name>A0ABR4A1U5_9LECA</name>
<dbReference type="Pfam" id="PF03781">
    <property type="entry name" value="FGE-sulfatase"/>
    <property type="match status" value="2"/>
</dbReference>